<feature type="domain" description="Pyridine nucleotide-disulphide oxidoreductase dimerisation" evidence="10">
    <location>
        <begin position="345"/>
        <end position="451"/>
    </location>
</feature>
<evidence type="ECO:0000256" key="4">
    <source>
        <dbReference type="ARBA" id="ARBA00022827"/>
    </source>
</evidence>
<keyword evidence="6 9" id="KW-0560">Oxidoreductase</keyword>
<feature type="domain" description="FAD/NAD(P)-binding" evidence="11">
    <location>
        <begin position="11"/>
        <end position="324"/>
    </location>
</feature>
<evidence type="ECO:0000256" key="8">
    <source>
        <dbReference type="ARBA" id="ARBA00023284"/>
    </source>
</evidence>
<dbReference type="Pfam" id="PF02852">
    <property type="entry name" value="Pyr_redox_dim"/>
    <property type="match status" value="1"/>
</dbReference>
<evidence type="ECO:0000259" key="10">
    <source>
        <dbReference type="Pfam" id="PF02852"/>
    </source>
</evidence>
<keyword evidence="3 9" id="KW-0285">Flavoprotein</keyword>
<dbReference type="PROSITE" id="PS00076">
    <property type="entry name" value="PYRIDINE_REDOX_1"/>
    <property type="match status" value="1"/>
</dbReference>
<evidence type="ECO:0000313" key="12">
    <source>
        <dbReference type="EMBL" id="GJD48068.1"/>
    </source>
</evidence>
<dbReference type="PRINTS" id="PR00411">
    <property type="entry name" value="PNDRDTASEI"/>
</dbReference>
<keyword evidence="13" id="KW-1185">Reference proteome</keyword>
<gene>
    <name evidence="12" type="primary">merA</name>
    <name evidence="12" type="ORF">OPKNFCMD_0784</name>
</gene>
<dbReference type="PANTHER" id="PTHR43014">
    <property type="entry name" value="MERCURIC REDUCTASE"/>
    <property type="match status" value="1"/>
</dbReference>
<dbReference type="SUPFAM" id="SSF51905">
    <property type="entry name" value="FAD/NAD(P)-binding domain"/>
    <property type="match status" value="1"/>
</dbReference>
<keyword evidence="5" id="KW-0521">NADP</keyword>
<evidence type="ECO:0000256" key="9">
    <source>
        <dbReference type="RuleBase" id="RU003691"/>
    </source>
</evidence>
<protein>
    <submittedName>
        <fullName evidence="12">Mercuric reductase</fullName>
    </submittedName>
</protein>
<keyword evidence="8 9" id="KW-0676">Redox-active center</keyword>
<comment type="cofactor">
    <cofactor evidence="1">
        <name>FAD</name>
        <dbReference type="ChEBI" id="CHEBI:57692"/>
    </cofactor>
</comment>
<reference evidence="12" key="1">
    <citation type="journal article" date="2021" name="Front. Microbiol.">
        <title>Comprehensive Comparative Genomics and Phenotyping of Methylobacterium Species.</title>
        <authorList>
            <person name="Alessa O."/>
            <person name="Ogura Y."/>
            <person name="Fujitani Y."/>
            <person name="Takami H."/>
            <person name="Hayashi T."/>
            <person name="Sahin N."/>
            <person name="Tani A."/>
        </authorList>
    </citation>
    <scope>NUCLEOTIDE SEQUENCE</scope>
    <source>
        <strain evidence="12">KCTC 52305</strain>
    </source>
</reference>
<dbReference type="InterPro" id="IPR016156">
    <property type="entry name" value="FAD/NAD-linked_Rdtase_dimer_sf"/>
</dbReference>
<dbReference type="InterPro" id="IPR001100">
    <property type="entry name" value="Pyr_nuc-diS_OxRdtase"/>
</dbReference>
<dbReference type="Gene3D" id="3.30.390.30">
    <property type="match status" value="1"/>
</dbReference>
<evidence type="ECO:0000256" key="1">
    <source>
        <dbReference type="ARBA" id="ARBA00001974"/>
    </source>
</evidence>
<evidence type="ECO:0000256" key="3">
    <source>
        <dbReference type="ARBA" id="ARBA00022630"/>
    </source>
</evidence>
<evidence type="ECO:0000313" key="13">
    <source>
        <dbReference type="Proteomes" id="UP001055167"/>
    </source>
</evidence>
<proteinExistence type="inferred from homology"/>
<dbReference type="Proteomes" id="UP001055167">
    <property type="component" value="Unassembled WGS sequence"/>
</dbReference>
<dbReference type="InterPro" id="IPR036188">
    <property type="entry name" value="FAD/NAD-bd_sf"/>
</dbReference>
<comment type="caution">
    <text evidence="12">The sequence shown here is derived from an EMBL/GenBank/DDBJ whole genome shotgun (WGS) entry which is preliminary data.</text>
</comment>
<dbReference type="InterPro" id="IPR023753">
    <property type="entry name" value="FAD/NAD-binding_dom"/>
</dbReference>
<sequence length="477" mass="49454">MSPDPPALACDVCVIGAGSAGLSVAAGTSRLGLRTVLVEEAEMGGDCLNRGCVPSKALLAAARAAGPGPAIPGVAAPAAAVDFAAVADGVADVIAAIAPHDSAARFEGLGATVLRGRARFLEPRTLRIGRQVVRAARSVIATGSRPAIPAIPGLDPARVLTNATLFGLRERPAHLLILGGGPVGIEMAQAHRRLGCAVTLVQRRTILPRDEPDLVAILRARLEREGVRLVEHAAVARVAHGLDEVVLTLERGGAQERLAGSHLLVAAGRQANVEDLGLDAAGVAYGPEGIAVDRRLRTSRRGLFALGDVVAGGPRYTHAAGYQAGIVVRNLAFRLPARVEYRALPRVTYTDPELAQVGLTEAEARARGEVVTVLTQPLSRNDRAVAERRPEGAVKLVAGRRGRILGAAILGPAAGEVIGLWCLAIAQGLSLRAVSGTILPYPTIGEAARAAAGAYYAPALFGPRTRRLVDLLRRLPG</sequence>
<keyword evidence="7" id="KW-1015">Disulfide bond</keyword>
<dbReference type="EMBL" id="BPQH01000002">
    <property type="protein sequence ID" value="GJD48068.1"/>
    <property type="molecule type" value="Genomic_DNA"/>
</dbReference>
<organism evidence="12 13">
    <name type="scientific">Methylobacterium crusticola</name>
    <dbReference type="NCBI Taxonomy" id="1697972"/>
    <lineage>
        <taxon>Bacteria</taxon>
        <taxon>Pseudomonadati</taxon>
        <taxon>Pseudomonadota</taxon>
        <taxon>Alphaproteobacteria</taxon>
        <taxon>Hyphomicrobiales</taxon>
        <taxon>Methylobacteriaceae</taxon>
        <taxon>Methylobacterium</taxon>
    </lineage>
</organism>
<accession>A0ABQ4QRX4</accession>
<dbReference type="InterPro" id="IPR004099">
    <property type="entry name" value="Pyr_nucl-diS_OxRdtase_dimer"/>
</dbReference>
<evidence type="ECO:0000259" key="11">
    <source>
        <dbReference type="Pfam" id="PF07992"/>
    </source>
</evidence>
<dbReference type="PANTHER" id="PTHR43014:SF2">
    <property type="entry name" value="MERCURIC REDUCTASE"/>
    <property type="match status" value="1"/>
</dbReference>
<dbReference type="PIRSF" id="PIRSF000350">
    <property type="entry name" value="Mercury_reductase_MerA"/>
    <property type="match status" value="1"/>
</dbReference>
<evidence type="ECO:0000256" key="5">
    <source>
        <dbReference type="ARBA" id="ARBA00022857"/>
    </source>
</evidence>
<dbReference type="Gene3D" id="3.50.50.60">
    <property type="entry name" value="FAD/NAD(P)-binding domain"/>
    <property type="match status" value="2"/>
</dbReference>
<dbReference type="PRINTS" id="PR00368">
    <property type="entry name" value="FADPNR"/>
</dbReference>
<evidence type="ECO:0000256" key="7">
    <source>
        <dbReference type="ARBA" id="ARBA00023157"/>
    </source>
</evidence>
<dbReference type="SUPFAM" id="SSF55424">
    <property type="entry name" value="FAD/NAD-linked reductases, dimerisation (C-terminal) domain"/>
    <property type="match status" value="1"/>
</dbReference>
<dbReference type="InterPro" id="IPR012999">
    <property type="entry name" value="Pyr_OxRdtase_I_AS"/>
</dbReference>
<dbReference type="Pfam" id="PF07992">
    <property type="entry name" value="Pyr_redox_2"/>
    <property type="match status" value="1"/>
</dbReference>
<keyword evidence="4 9" id="KW-0274">FAD</keyword>
<comment type="similarity">
    <text evidence="2 9">Belongs to the class-I pyridine nucleotide-disulfide oxidoreductase family.</text>
</comment>
<evidence type="ECO:0000256" key="6">
    <source>
        <dbReference type="ARBA" id="ARBA00023002"/>
    </source>
</evidence>
<dbReference type="RefSeq" id="WP_238312842.1">
    <property type="nucleotide sequence ID" value="NZ_BPQH01000002.1"/>
</dbReference>
<name>A0ABQ4QRX4_9HYPH</name>
<reference evidence="12" key="2">
    <citation type="submission" date="2021-08" db="EMBL/GenBank/DDBJ databases">
        <authorList>
            <person name="Tani A."/>
            <person name="Ola A."/>
            <person name="Ogura Y."/>
            <person name="Katsura K."/>
            <person name="Hayashi T."/>
        </authorList>
    </citation>
    <scope>NUCLEOTIDE SEQUENCE</scope>
    <source>
        <strain evidence="12">KCTC 52305</strain>
    </source>
</reference>
<evidence type="ECO:0000256" key="2">
    <source>
        <dbReference type="ARBA" id="ARBA00007532"/>
    </source>
</evidence>